<evidence type="ECO:0000256" key="2">
    <source>
        <dbReference type="SAM" id="Coils"/>
    </source>
</evidence>
<evidence type="ECO:0000313" key="8">
    <source>
        <dbReference type="Proteomes" id="UP000619761"/>
    </source>
</evidence>
<evidence type="ECO:0000259" key="4">
    <source>
        <dbReference type="Pfam" id="PF25917"/>
    </source>
</evidence>
<keyword evidence="8" id="KW-1185">Reference proteome</keyword>
<feature type="region of interest" description="Disordered" evidence="3">
    <location>
        <begin position="363"/>
        <end position="383"/>
    </location>
</feature>
<dbReference type="InterPro" id="IPR006143">
    <property type="entry name" value="RND_pump_MFP"/>
</dbReference>
<feature type="domain" description="YknX-like C-terminal permuted SH3-like" evidence="6">
    <location>
        <begin position="288"/>
        <end position="357"/>
    </location>
</feature>
<dbReference type="Pfam" id="PF25954">
    <property type="entry name" value="Beta-barrel_RND_2"/>
    <property type="match status" value="1"/>
</dbReference>
<keyword evidence="2" id="KW-0175">Coiled coil</keyword>
<dbReference type="RefSeq" id="WP_189416604.1">
    <property type="nucleotide sequence ID" value="NZ_BMYZ01000001.1"/>
</dbReference>
<evidence type="ECO:0000256" key="3">
    <source>
        <dbReference type="SAM" id="MobiDB-lite"/>
    </source>
</evidence>
<dbReference type="Proteomes" id="UP000619761">
    <property type="component" value="Unassembled WGS sequence"/>
</dbReference>
<evidence type="ECO:0000313" key="7">
    <source>
        <dbReference type="EMBL" id="GGY68698.1"/>
    </source>
</evidence>
<comment type="similarity">
    <text evidence="1">Belongs to the membrane fusion protein (MFP) (TC 8.A.1) family.</text>
</comment>
<accession>A0ABQ3AWS4</accession>
<dbReference type="EMBL" id="BMYZ01000001">
    <property type="protein sequence ID" value="GGY68698.1"/>
    <property type="molecule type" value="Genomic_DNA"/>
</dbReference>
<dbReference type="PROSITE" id="PS51257">
    <property type="entry name" value="PROKAR_LIPOPROTEIN"/>
    <property type="match status" value="1"/>
</dbReference>
<name>A0ABQ3AWS4_9GAMM</name>
<dbReference type="InterPro" id="IPR058637">
    <property type="entry name" value="YknX-like_C"/>
</dbReference>
<protein>
    <submittedName>
        <fullName evidence="7">MexH family multidrug efflux RND transporter periplasmic adaptor subunit</fullName>
    </submittedName>
</protein>
<dbReference type="InterPro" id="IPR058792">
    <property type="entry name" value="Beta-barrel_RND_2"/>
</dbReference>
<feature type="domain" description="CusB-like beta-barrel" evidence="5">
    <location>
        <begin position="214"/>
        <end position="281"/>
    </location>
</feature>
<sequence length="383" mass="40950">MPNKTLIALGLAALLSACGASKEAPSKETKQAMLVVKEDLVTISSSRVASGPIISGSLEAKKQADLRAEVSAIVVQVLKDNGDKVQAGDLLVRLDDTIYRQALISSQEAERAAQQSFDQAERQFNRLKALSTSGAVSTQAREDAELRRNAAQSELAAARARLAQDTQQLARTQVRAPFAGVVGNREASNGDTAQVGKALLKVIDPSSIRFEGFVPSDQIQHVKVGQAVNFYVNGSRDLMHEGKVERINPVADTSTRQVGVQVSLKDTKNLTVGLFAEGRVQSLTEQSLTIPETSLVQQGDHAYIWRVQQGKLNKVEIQLGTRDVQSGDFAIKSGLNEGDTILRHPRGILVDGALVSVEKTPANTAKSAMNAKPAVAPSAKKEG</sequence>
<gene>
    <name evidence="7" type="ORF">GCM10011613_11220</name>
</gene>
<evidence type="ECO:0000259" key="5">
    <source>
        <dbReference type="Pfam" id="PF25954"/>
    </source>
</evidence>
<dbReference type="PANTHER" id="PTHR30469:SF38">
    <property type="entry name" value="HLYD FAMILY SECRETION PROTEIN"/>
    <property type="match status" value="1"/>
</dbReference>
<dbReference type="Gene3D" id="2.40.420.20">
    <property type="match status" value="1"/>
</dbReference>
<dbReference type="SUPFAM" id="SSF111369">
    <property type="entry name" value="HlyD-like secretion proteins"/>
    <property type="match status" value="1"/>
</dbReference>
<dbReference type="InterPro" id="IPR058625">
    <property type="entry name" value="MdtA-like_BSH"/>
</dbReference>
<dbReference type="NCBIfam" id="TIGR01730">
    <property type="entry name" value="RND_mfp"/>
    <property type="match status" value="1"/>
</dbReference>
<feature type="domain" description="Multidrug resistance protein MdtA-like barrel-sandwich hybrid" evidence="4">
    <location>
        <begin position="63"/>
        <end position="202"/>
    </location>
</feature>
<feature type="coiled-coil region" evidence="2">
    <location>
        <begin position="110"/>
        <end position="168"/>
    </location>
</feature>
<proteinExistence type="inferred from homology"/>
<dbReference type="Gene3D" id="2.40.30.170">
    <property type="match status" value="1"/>
</dbReference>
<dbReference type="Gene3D" id="2.40.50.100">
    <property type="match status" value="1"/>
</dbReference>
<dbReference type="Pfam" id="PF25917">
    <property type="entry name" value="BSH_RND"/>
    <property type="match status" value="1"/>
</dbReference>
<comment type="caution">
    <text evidence="7">The sequence shown here is derived from an EMBL/GenBank/DDBJ whole genome shotgun (WGS) entry which is preliminary data.</text>
</comment>
<reference evidence="8" key="1">
    <citation type="journal article" date="2019" name="Int. J. Syst. Evol. Microbiol.">
        <title>The Global Catalogue of Microorganisms (GCM) 10K type strain sequencing project: providing services to taxonomists for standard genome sequencing and annotation.</title>
        <authorList>
            <consortium name="The Broad Institute Genomics Platform"/>
            <consortium name="The Broad Institute Genome Sequencing Center for Infectious Disease"/>
            <person name="Wu L."/>
            <person name="Ma J."/>
        </authorList>
    </citation>
    <scope>NUCLEOTIDE SEQUENCE [LARGE SCALE GENOMIC DNA]</scope>
    <source>
        <strain evidence="8">KCTC 32239</strain>
    </source>
</reference>
<organism evidence="7 8">
    <name type="scientific">Cellvibrio zantedeschiae</name>
    <dbReference type="NCBI Taxonomy" id="1237077"/>
    <lineage>
        <taxon>Bacteria</taxon>
        <taxon>Pseudomonadati</taxon>
        <taxon>Pseudomonadota</taxon>
        <taxon>Gammaproteobacteria</taxon>
        <taxon>Cellvibrionales</taxon>
        <taxon>Cellvibrionaceae</taxon>
        <taxon>Cellvibrio</taxon>
    </lineage>
</organism>
<dbReference type="PANTHER" id="PTHR30469">
    <property type="entry name" value="MULTIDRUG RESISTANCE PROTEIN MDTA"/>
    <property type="match status" value="1"/>
</dbReference>
<evidence type="ECO:0000256" key="1">
    <source>
        <dbReference type="ARBA" id="ARBA00009477"/>
    </source>
</evidence>
<dbReference type="Pfam" id="PF25989">
    <property type="entry name" value="YknX_C"/>
    <property type="match status" value="1"/>
</dbReference>
<dbReference type="Gene3D" id="1.10.287.470">
    <property type="entry name" value="Helix hairpin bin"/>
    <property type="match status" value="1"/>
</dbReference>
<evidence type="ECO:0000259" key="6">
    <source>
        <dbReference type="Pfam" id="PF25989"/>
    </source>
</evidence>